<gene>
    <name evidence="1" type="ORF">ETD86_28320</name>
</gene>
<dbReference type="RefSeq" id="WP_138669204.1">
    <property type="nucleotide sequence ID" value="NZ_VCKY01000106.1"/>
</dbReference>
<dbReference type="PANTHER" id="PTHR34704">
    <property type="entry name" value="ATPASE"/>
    <property type="match status" value="1"/>
</dbReference>
<keyword evidence="1" id="KW-0547">Nucleotide-binding</keyword>
<dbReference type="EMBL" id="VCKY01000106">
    <property type="protein sequence ID" value="TMR14866.1"/>
    <property type="molecule type" value="Genomic_DNA"/>
</dbReference>
<proteinExistence type="predicted"/>
<keyword evidence="1" id="KW-0067">ATP-binding</keyword>
<comment type="caution">
    <text evidence="1">The sequence shown here is derived from an EMBL/GenBank/DDBJ whole genome shotgun (WGS) entry which is preliminary data.</text>
</comment>
<accession>A0A5S4FB03</accession>
<dbReference type="GO" id="GO:0005524">
    <property type="term" value="F:ATP binding"/>
    <property type="evidence" value="ECO:0007669"/>
    <property type="project" value="UniProtKB-KW"/>
</dbReference>
<reference evidence="1 2" key="1">
    <citation type="submission" date="2019-05" db="EMBL/GenBank/DDBJ databases">
        <title>Draft genome sequence of Nonomuraea turkmeniaca DSM 43926.</title>
        <authorList>
            <person name="Saricaoglu S."/>
            <person name="Isik K."/>
        </authorList>
    </citation>
    <scope>NUCLEOTIDE SEQUENCE [LARGE SCALE GENOMIC DNA]</scope>
    <source>
        <strain evidence="1 2">DSM 43926</strain>
    </source>
</reference>
<dbReference type="InterPro" id="IPR027417">
    <property type="entry name" value="P-loop_NTPase"/>
</dbReference>
<protein>
    <submittedName>
        <fullName evidence="1">ATP-binding protein</fullName>
    </submittedName>
</protein>
<organism evidence="1 2">
    <name type="scientific">Nonomuraea turkmeniaca</name>
    <dbReference type="NCBI Taxonomy" id="103838"/>
    <lineage>
        <taxon>Bacteria</taxon>
        <taxon>Bacillati</taxon>
        <taxon>Actinomycetota</taxon>
        <taxon>Actinomycetes</taxon>
        <taxon>Streptosporangiales</taxon>
        <taxon>Streptosporangiaceae</taxon>
        <taxon>Nonomuraea</taxon>
    </lineage>
</organism>
<dbReference type="SUPFAM" id="SSF52540">
    <property type="entry name" value="P-loop containing nucleoside triphosphate hydrolases"/>
    <property type="match status" value="1"/>
</dbReference>
<dbReference type="Proteomes" id="UP000309128">
    <property type="component" value="Unassembled WGS sequence"/>
</dbReference>
<dbReference type="Gene3D" id="3.40.50.300">
    <property type="entry name" value="P-loop containing nucleotide triphosphate hydrolases"/>
    <property type="match status" value="1"/>
</dbReference>
<evidence type="ECO:0000313" key="2">
    <source>
        <dbReference type="Proteomes" id="UP000309128"/>
    </source>
</evidence>
<dbReference type="AlphaFoldDB" id="A0A5S4FB03"/>
<keyword evidence="2" id="KW-1185">Reference proteome</keyword>
<sequence length="480" mass="51875">MSGFGFIGRSVELAFLHRRLDQVTRQVHGTALAIRGRRQVGKSRLVQEFCDEAAVPYLFFSAIKGAAPVDSVSRFCRELAESSLPEDPGLVSLLESGNWFEAFKILASVLPATPSIVVLDELPWLAEQDPTFDGSLQMAWDRLLSRRPVVLLLLGSDLHMMERLTSYDRPFYGRADPMILGPLNPAETARATGLSGADAIDAQLASGGLPGILRGWPHGMPALDFIRQESAQPVSPLFAVPEATLMAEFPSPDIAHRVLEAIGSGDRTQANIAATAGGPGGALVSGTLSPILHKLTHDKRVVAMNEPLSTRPGKPALYHVADSNLRLYLAALRQTQEESRRGRPEVGFRGVERRWSAWRGRAVEPLIRDSLAMAADGLPWPETTAVGGWWNRSFKPEVDLVGADRGPVARQVFFTGSVKWLDGEFDGHALRAMFEASAQVPGVVPGRTGTVVVSRSGMAAGVGPVDVHWGPEDIVGVWPV</sequence>
<name>A0A5S4FB03_9ACTN</name>
<evidence type="ECO:0000313" key="1">
    <source>
        <dbReference type="EMBL" id="TMR14866.1"/>
    </source>
</evidence>
<dbReference type="OrthoDB" id="3209349at2"/>
<dbReference type="PANTHER" id="PTHR34704:SF1">
    <property type="entry name" value="ATPASE"/>
    <property type="match status" value="1"/>
</dbReference>